<dbReference type="InterPro" id="IPR044688">
    <property type="entry name" value="SCI-1-like"/>
</dbReference>
<comment type="caution">
    <text evidence="2">The sequence shown here is derived from an EMBL/GenBank/DDBJ whole genome shotgun (WGS) entry which is preliminary data.</text>
</comment>
<feature type="compositionally biased region" description="Basic and acidic residues" evidence="1">
    <location>
        <begin position="415"/>
        <end position="435"/>
    </location>
</feature>
<feature type="compositionally biased region" description="Basic and acidic residues" evidence="1">
    <location>
        <begin position="61"/>
        <end position="134"/>
    </location>
</feature>
<feature type="compositionally biased region" description="Basic residues" evidence="1">
    <location>
        <begin position="350"/>
        <end position="362"/>
    </location>
</feature>
<keyword evidence="3" id="KW-1185">Reference proteome</keyword>
<feature type="compositionally biased region" description="Low complexity" evidence="1">
    <location>
        <begin position="457"/>
        <end position="469"/>
    </location>
</feature>
<evidence type="ECO:0000313" key="2">
    <source>
        <dbReference type="EMBL" id="KAF9549148.1"/>
    </source>
</evidence>
<feature type="compositionally biased region" description="Basic and acidic residues" evidence="1">
    <location>
        <begin position="14"/>
        <end position="54"/>
    </location>
</feature>
<feature type="compositionally biased region" description="Basic and acidic residues" evidence="1">
    <location>
        <begin position="376"/>
        <end position="399"/>
    </location>
</feature>
<name>A0A9P6FE06_9FUNG</name>
<evidence type="ECO:0000256" key="1">
    <source>
        <dbReference type="SAM" id="MobiDB-lite"/>
    </source>
</evidence>
<feature type="region of interest" description="Disordered" evidence="1">
    <location>
        <begin position="1"/>
        <end position="182"/>
    </location>
</feature>
<feature type="region of interest" description="Disordered" evidence="1">
    <location>
        <begin position="297"/>
        <end position="483"/>
    </location>
</feature>
<reference evidence="2" key="1">
    <citation type="journal article" date="2020" name="Fungal Divers.">
        <title>Resolving the Mortierellaceae phylogeny through synthesis of multi-gene phylogenetics and phylogenomics.</title>
        <authorList>
            <person name="Vandepol N."/>
            <person name="Liber J."/>
            <person name="Desiro A."/>
            <person name="Na H."/>
            <person name="Kennedy M."/>
            <person name="Barry K."/>
            <person name="Grigoriev I.V."/>
            <person name="Miller A.N."/>
            <person name="O'Donnell K."/>
            <person name="Stajich J.E."/>
            <person name="Bonito G."/>
        </authorList>
    </citation>
    <scope>NUCLEOTIDE SEQUENCE</scope>
    <source>
        <strain evidence="2">NRRL 2591</strain>
    </source>
</reference>
<sequence length="503" mass="57351">MSTRDSHHRKRDRSRSPEDDNHHHRRSEPSKPRDREHRHRDERDRDVTRRRDNSRSPSRGGHGDRDRHREKSSRREHGKEDEDDKKRSSRRETEKATDRSSRDKDREQGRNRDRDKDHRHSEKSSRRDKNSDRRRSSRRRSASVSESGSESGSGSRSNSGSDSGSESEEDEMVKKAKSMIQTISEDDYFTKSSEFRLWLRQSKKKYFEDLTADDARKYFKKFVRRWNDFELDESYYKGVRTSQIPTNSMTKYQWKFAKTIDKSDLNKVESIKDSIDTMTNVRFAHEVGRLTGVSSASALESGTGSGSAAGARRTLGPSMPPPVAGASIGPRRPMTADEVAEKEEKDFRNRQHHRADQKRHRKDKETILEELVPKPTGREAMLEKRRAQTAYHRQERSPDVELPEQDLMGSGGGGDDYKSMLAAEKRRKEAREARRYGGGGAGPEQPSYGPSTGGASGPSAAGPSPSAGSVLGVKQQAYKEKEAKQMEEFRKLWAQTQANKGGL</sequence>
<dbReference type="EMBL" id="JAAAXW010000022">
    <property type="protein sequence ID" value="KAF9549148.1"/>
    <property type="molecule type" value="Genomic_DNA"/>
</dbReference>
<proteinExistence type="predicted"/>
<organism evidence="2 3">
    <name type="scientific">Mortierella hygrophila</name>
    <dbReference type="NCBI Taxonomy" id="979708"/>
    <lineage>
        <taxon>Eukaryota</taxon>
        <taxon>Fungi</taxon>
        <taxon>Fungi incertae sedis</taxon>
        <taxon>Mucoromycota</taxon>
        <taxon>Mortierellomycotina</taxon>
        <taxon>Mortierellomycetes</taxon>
        <taxon>Mortierellales</taxon>
        <taxon>Mortierellaceae</taxon>
        <taxon>Mortierella</taxon>
    </lineage>
</organism>
<gene>
    <name evidence="2" type="ORF">EC957_004787</name>
</gene>
<accession>A0A9P6FE06</accession>
<feature type="compositionally biased region" description="Low complexity" evidence="1">
    <location>
        <begin position="142"/>
        <end position="164"/>
    </location>
</feature>
<feature type="compositionally biased region" description="Basic residues" evidence="1">
    <location>
        <begin position="1"/>
        <end position="13"/>
    </location>
</feature>
<protein>
    <submittedName>
        <fullName evidence="2">Uncharacterized protein</fullName>
    </submittedName>
</protein>
<evidence type="ECO:0000313" key="3">
    <source>
        <dbReference type="Proteomes" id="UP000723463"/>
    </source>
</evidence>
<dbReference type="AlphaFoldDB" id="A0A9P6FE06"/>
<dbReference type="PANTHER" id="PTHR34117">
    <property type="entry name" value="STYLE CELL-CYCLE INHIBITOR 1"/>
    <property type="match status" value="1"/>
</dbReference>
<dbReference type="Proteomes" id="UP000723463">
    <property type="component" value="Unassembled WGS sequence"/>
</dbReference>
<dbReference type="PANTHER" id="PTHR34117:SF1">
    <property type="entry name" value="STYLE CELL-CYCLE INHIBITOR 1"/>
    <property type="match status" value="1"/>
</dbReference>
<feature type="compositionally biased region" description="Low complexity" evidence="1">
    <location>
        <begin position="297"/>
        <end position="316"/>
    </location>
</feature>